<organism evidence="1">
    <name type="scientific">Arundo donax</name>
    <name type="common">Giant reed</name>
    <name type="synonym">Donax arundinaceus</name>
    <dbReference type="NCBI Taxonomy" id="35708"/>
    <lineage>
        <taxon>Eukaryota</taxon>
        <taxon>Viridiplantae</taxon>
        <taxon>Streptophyta</taxon>
        <taxon>Embryophyta</taxon>
        <taxon>Tracheophyta</taxon>
        <taxon>Spermatophyta</taxon>
        <taxon>Magnoliopsida</taxon>
        <taxon>Liliopsida</taxon>
        <taxon>Poales</taxon>
        <taxon>Poaceae</taxon>
        <taxon>PACMAD clade</taxon>
        <taxon>Arundinoideae</taxon>
        <taxon>Arundineae</taxon>
        <taxon>Arundo</taxon>
    </lineage>
</organism>
<sequence>MMIDRSICG</sequence>
<protein>
    <submittedName>
        <fullName evidence="1">Uncharacterized protein</fullName>
    </submittedName>
</protein>
<name>A0A0A9FW21_ARUDO</name>
<accession>A0A0A9FW21</accession>
<evidence type="ECO:0000313" key="1">
    <source>
        <dbReference type="EMBL" id="JAE16472.1"/>
    </source>
</evidence>
<proteinExistence type="predicted"/>
<dbReference type="EMBL" id="GBRH01181424">
    <property type="protein sequence ID" value="JAE16472.1"/>
    <property type="molecule type" value="Transcribed_RNA"/>
</dbReference>
<reference evidence="1" key="1">
    <citation type="submission" date="2014-09" db="EMBL/GenBank/DDBJ databases">
        <authorList>
            <person name="Magalhaes I.L.F."/>
            <person name="Oliveira U."/>
            <person name="Santos F.R."/>
            <person name="Vidigal T.H.D.A."/>
            <person name="Brescovit A.D."/>
            <person name="Santos A.J."/>
        </authorList>
    </citation>
    <scope>NUCLEOTIDE SEQUENCE</scope>
    <source>
        <tissue evidence="1">Shoot tissue taken approximately 20 cm above the soil surface</tissue>
    </source>
</reference>
<reference evidence="1" key="2">
    <citation type="journal article" date="2015" name="Data Brief">
        <title>Shoot transcriptome of the giant reed, Arundo donax.</title>
        <authorList>
            <person name="Barrero R.A."/>
            <person name="Guerrero F.D."/>
            <person name="Moolhuijzen P."/>
            <person name="Goolsby J.A."/>
            <person name="Tidwell J."/>
            <person name="Bellgard S.E."/>
            <person name="Bellgard M.I."/>
        </authorList>
    </citation>
    <scope>NUCLEOTIDE SEQUENCE</scope>
    <source>
        <tissue evidence="1">Shoot tissue taken approximately 20 cm above the soil surface</tissue>
    </source>
</reference>